<dbReference type="InterPro" id="IPR018114">
    <property type="entry name" value="TRYPSIN_HIS"/>
</dbReference>
<accession>A0AA36HGK7</accession>
<protein>
    <recommendedName>
        <fullName evidence="4">Peptidase S1 domain-containing protein</fullName>
    </recommendedName>
</protein>
<dbReference type="PROSITE" id="PS50240">
    <property type="entry name" value="TRYPSIN_DOM"/>
    <property type="match status" value="1"/>
</dbReference>
<dbReference type="Proteomes" id="UP001176961">
    <property type="component" value="Unassembled WGS sequence"/>
</dbReference>
<proteinExistence type="inferred from homology"/>
<keyword evidence="6" id="KW-1185">Reference proteome</keyword>
<dbReference type="InterPro" id="IPR009003">
    <property type="entry name" value="Peptidase_S1_PA"/>
</dbReference>
<feature type="signal peptide" evidence="3">
    <location>
        <begin position="1"/>
        <end position="19"/>
    </location>
</feature>
<dbReference type="InterPro" id="IPR001314">
    <property type="entry name" value="Peptidase_S1A"/>
</dbReference>
<dbReference type="PANTHER" id="PTHR24256">
    <property type="entry name" value="TRYPTASE-RELATED"/>
    <property type="match status" value="1"/>
</dbReference>
<dbReference type="PRINTS" id="PR00722">
    <property type="entry name" value="CHYMOTRYPSIN"/>
</dbReference>
<gene>
    <name evidence="5" type="ORF">CYNAS_LOCUS21838</name>
</gene>
<dbReference type="SMART" id="SM00020">
    <property type="entry name" value="Tryp_SPc"/>
    <property type="match status" value="1"/>
</dbReference>
<evidence type="ECO:0000313" key="6">
    <source>
        <dbReference type="Proteomes" id="UP001176961"/>
    </source>
</evidence>
<feature type="domain" description="Peptidase S1" evidence="4">
    <location>
        <begin position="52"/>
        <end position="297"/>
    </location>
</feature>
<feature type="chain" id="PRO_5041399337" description="Peptidase S1 domain-containing protein" evidence="3">
    <location>
        <begin position="20"/>
        <end position="321"/>
    </location>
</feature>
<dbReference type="SUPFAM" id="SSF50494">
    <property type="entry name" value="Trypsin-like serine proteases"/>
    <property type="match status" value="1"/>
</dbReference>
<dbReference type="InterPro" id="IPR051487">
    <property type="entry name" value="Ser/Thr_Proteases_Immune/Dev"/>
</dbReference>
<dbReference type="InterPro" id="IPR043504">
    <property type="entry name" value="Peptidase_S1_PA_chymotrypsin"/>
</dbReference>
<organism evidence="5 6">
    <name type="scientific">Cylicocyclus nassatus</name>
    <name type="common">Nematode worm</name>
    <dbReference type="NCBI Taxonomy" id="53992"/>
    <lineage>
        <taxon>Eukaryota</taxon>
        <taxon>Metazoa</taxon>
        <taxon>Ecdysozoa</taxon>
        <taxon>Nematoda</taxon>
        <taxon>Chromadorea</taxon>
        <taxon>Rhabditida</taxon>
        <taxon>Rhabditina</taxon>
        <taxon>Rhabditomorpha</taxon>
        <taxon>Strongyloidea</taxon>
        <taxon>Strongylidae</taxon>
        <taxon>Cylicocyclus</taxon>
    </lineage>
</organism>
<dbReference type="PROSITE" id="PS00134">
    <property type="entry name" value="TRYPSIN_HIS"/>
    <property type="match status" value="1"/>
</dbReference>
<dbReference type="InterPro" id="IPR001254">
    <property type="entry name" value="Trypsin_dom"/>
</dbReference>
<dbReference type="Gene3D" id="2.40.10.10">
    <property type="entry name" value="Trypsin-like serine proteases"/>
    <property type="match status" value="2"/>
</dbReference>
<evidence type="ECO:0000256" key="2">
    <source>
        <dbReference type="ARBA" id="ARBA00024195"/>
    </source>
</evidence>
<dbReference type="GO" id="GO:0006508">
    <property type="term" value="P:proteolysis"/>
    <property type="evidence" value="ECO:0007669"/>
    <property type="project" value="InterPro"/>
</dbReference>
<dbReference type="GO" id="GO:0004252">
    <property type="term" value="F:serine-type endopeptidase activity"/>
    <property type="evidence" value="ECO:0007669"/>
    <property type="project" value="InterPro"/>
</dbReference>
<reference evidence="5" key="1">
    <citation type="submission" date="2023-07" db="EMBL/GenBank/DDBJ databases">
        <authorList>
            <consortium name="CYATHOMIX"/>
        </authorList>
    </citation>
    <scope>NUCLEOTIDE SEQUENCE</scope>
    <source>
        <strain evidence="5">N/A</strain>
    </source>
</reference>
<evidence type="ECO:0000259" key="4">
    <source>
        <dbReference type="PROSITE" id="PS50240"/>
    </source>
</evidence>
<comment type="similarity">
    <text evidence="2">Belongs to the peptidase S1 family. CLIP subfamily.</text>
</comment>
<dbReference type="InterPro" id="IPR005514">
    <property type="entry name" value="DUF316"/>
</dbReference>
<evidence type="ECO:0000256" key="3">
    <source>
        <dbReference type="SAM" id="SignalP"/>
    </source>
</evidence>
<evidence type="ECO:0000256" key="1">
    <source>
        <dbReference type="ARBA" id="ARBA00023157"/>
    </source>
</evidence>
<evidence type="ECO:0000313" key="5">
    <source>
        <dbReference type="EMBL" id="CAJ0609855.1"/>
    </source>
</evidence>
<name>A0AA36HGK7_CYLNA</name>
<sequence length="321" mass="35868">MIMVSLFLLLFLISSEIQSQKLTTEENEFNNKNCGVHFLGQPLQKNRVVKKSYGGREFEENEYPWTVVLGDVSEQTTCSGVQISQRHILTAAHCVLRFDVEKSQELCAINQSQSIVSVLANPEEMSIFIGGGKMRCYTIPCQTTKTPYRAKKIVAKELNMCEKNDDLALLELSRDISESDSTPICMPEDDLQLNPVLFAGGFGFDPSSPITFDNPGGDQAHGQQVVALRYHAVDQLLHQIETGNSGGPLFQIDEVGRHILVGIASYIRRSCTHHNENMINVFTDVRAHLDWICKYSGVCPVEEESQWTEGATLPYASLQHI</sequence>
<dbReference type="EMBL" id="CATQJL010000326">
    <property type="protein sequence ID" value="CAJ0609855.1"/>
    <property type="molecule type" value="Genomic_DNA"/>
</dbReference>
<keyword evidence="1" id="KW-1015">Disulfide bond</keyword>
<dbReference type="AlphaFoldDB" id="A0AA36HGK7"/>
<keyword evidence="3" id="KW-0732">Signal</keyword>
<dbReference type="Pfam" id="PF03761">
    <property type="entry name" value="DUF316"/>
    <property type="match status" value="1"/>
</dbReference>
<comment type="caution">
    <text evidence="5">The sequence shown here is derived from an EMBL/GenBank/DDBJ whole genome shotgun (WGS) entry which is preliminary data.</text>
</comment>